<evidence type="ECO:0000256" key="1">
    <source>
        <dbReference type="ARBA" id="ARBA00004141"/>
    </source>
</evidence>
<accession>A0A523S5K4</accession>
<reference evidence="9 10" key="1">
    <citation type="submission" date="2019-03" db="EMBL/GenBank/DDBJ databases">
        <title>Metabolic potential of uncultured bacteria and archaea associated with petroleum seepage in deep-sea sediments.</title>
        <authorList>
            <person name="Dong X."/>
            <person name="Hubert C."/>
        </authorList>
    </citation>
    <scope>NUCLEOTIDE SEQUENCE [LARGE SCALE GENOMIC DNA]</scope>
    <source>
        <strain evidence="9">E44_bin7</strain>
    </source>
</reference>
<evidence type="ECO:0000256" key="3">
    <source>
        <dbReference type="ARBA" id="ARBA00022448"/>
    </source>
</evidence>
<evidence type="ECO:0000313" key="9">
    <source>
        <dbReference type="EMBL" id="TET13330.1"/>
    </source>
</evidence>
<keyword evidence="4 8" id="KW-0812">Transmembrane</keyword>
<evidence type="ECO:0000313" key="10">
    <source>
        <dbReference type="Proteomes" id="UP000316360"/>
    </source>
</evidence>
<protein>
    <submittedName>
        <fullName evidence="9">V-type ATP synthase subunit I</fullName>
    </submittedName>
</protein>
<dbReference type="GO" id="GO:0033179">
    <property type="term" value="C:proton-transporting V-type ATPase, V0 domain"/>
    <property type="evidence" value="ECO:0007669"/>
    <property type="project" value="InterPro"/>
</dbReference>
<keyword evidence="6" id="KW-0406">Ion transport</keyword>
<evidence type="ECO:0000256" key="8">
    <source>
        <dbReference type="SAM" id="Phobius"/>
    </source>
</evidence>
<dbReference type="AlphaFoldDB" id="A0A523S5K4"/>
<feature type="transmembrane region" description="Helical" evidence="8">
    <location>
        <begin position="357"/>
        <end position="387"/>
    </location>
</feature>
<dbReference type="Gene3D" id="3.30.70.2750">
    <property type="match status" value="1"/>
</dbReference>
<proteinExistence type="inferred from homology"/>
<evidence type="ECO:0000256" key="6">
    <source>
        <dbReference type="ARBA" id="ARBA00023065"/>
    </source>
</evidence>
<evidence type="ECO:0000256" key="7">
    <source>
        <dbReference type="ARBA" id="ARBA00023136"/>
    </source>
</evidence>
<feature type="transmembrane region" description="Helical" evidence="8">
    <location>
        <begin position="448"/>
        <end position="471"/>
    </location>
</feature>
<dbReference type="Proteomes" id="UP000316360">
    <property type="component" value="Unassembled WGS sequence"/>
</dbReference>
<feature type="transmembrane region" description="Helical" evidence="8">
    <location>
        <begin position="548"/>
        <end position="565"/>
    </location>
</feature>
<feature type="transmembrane region" description="Helical" evidence="8">
    <location>
        <begin position="624"/>
        <end position="647"/>
    </location>
</feature>
<dbReference type="GO" id="GO:0051117">
    <property type="term" value="F:ATPase binding"/>
    <property type="evidence" value="ECO:0007669"/>
    <property type="project" value="TreeGrafter"/>
</dbReference>
<keyword evidence="5 8" id="KW-1133">Transmembrane helix</keyword>
<dbReference type="Gene3D" id="1.20.1460.20">
    <property type="match status" value="1"/>
</dbReference>
<evidence type="ECO:0000256" key="4">
    <source>
        <dbReference type="ARBA" id="ARBA00022692"/>
    </source>
</evidence>
<comment type="similarity">
    <text evidence="2">Belongs to the V-ATPase 116 kDa subunit family.</text>
</comment>
<dbReference type="PANTHER" id="PTHR11629:SF63">
    <property type="entry name" value="V-TYPE PROTON ATPASE SUBUNIT A"/>
    <property type="match status" value="1"/>
</dbReference>
<dbReference type="PANTHER" id="PTHR11629">
    <property type="entry name" value="VACUOLAR PROTON ATPASES"/>
    <property type="match status" value="1"/>
</dbReference>
<name>A0A523S5K4_UNCAE</name>
<keyword evidence="3" id="KW-0813">Transport</keyword>
<dbReference type="InterPro" id="IPR002490">
    <property type="entry name" value="V-ATPase_116kDa_su"/>
</dbReference>
<dbReference type="GO" id="GO:0016471">
    <property type="term" value="C:vacuolar proton-transporting V-type ATPase complex"/>
    <property type="evidence" value="ECO:0007669"/>
    <property type="project" value="TreeGrafter"/>
</dbReference>
<keyword evidence="7 8" id="KW-0472">Membrane</keyword>
<evidence type="ECO:0000256" key="2">
    <source>
        <dbReference type="ARBA" id="ARBA00009904"/>
    </source>
</evidence>
<dbReference type="EMBL" id="SOKJ01000012">
    <property type="protein sequence ID" value="TET13330.1"/>
    <property type="molecule type" value="Genomic_DNA"/>
</dbReference>
<feature type="transmembrane region" description="Helical" evidence="8">
    <location>
        <begin position="598"/>
        <end position="618"/>
    </location>
</feature>
<dbReference type="Pfam" id="PF01496">
    <property type="entry name" value="V_ATPase_I"/>
    <property type="match status" value="2"/>
</dbReference>
<organism evidence="9 10">
    <name type="scientific">Aerophobetes bacterium</name>
    <dbReference type="NCBI Taxonomy" id="2030807"/>
    <lineage>
        <taxon>Bacteria</taxon>
        <taxon>Candidatus Aerophobota</taxon>
    </lineage>
</organism>
<feature type="transmembrane region" description="Helical" evidence="8">
    <location>
        <begin position="399"/>
        <end position="423"/>
    </location>
</feature>
<comment type="caution">
    <text evidence="9">The sequence shown here is derived from an EMBL/GenBank/DDBJ whole genome shotgun (WGS) entry which is preliminary data.</text>
</comment>
<evidence type="ECO:0000256" key="5">
    <source>
        <dbReference type="ARBA" id="ARBA00022989"/>
    </source>
</evidence>
<dbReference type="Gene3D" id="3.30.70.2170">
    <property type="match status" value="1"/>
</dbReference>
<dbReference type="GO" id="GO:0046961">
    <property type="term" value="F:proton-transporting ATPase activity, rotational mechanism"/>
    <property type="evidence" value="ECO:0007669"/>
    <property type="project" value="InterPro"/>
</dbReference>
<sequence length="693" mass="78135">MALLEMRKVYIIGDKDLGESVVKKLGELALFQPGEIKEETFTSSFKKENLETKYLEDNLSRLSWTIDYLKEFDEKKAGLGFFPSKIIIKEEEFLSWIKDFDWEKVCKSSQKLKEELETLKEEKETLQETYHFLYPWRELSFSCQRFQERKFVAYQWGTIPLETKDTLQKELEKEKGTHLDIIKEEGGTAYFLLIFLKECQARIESILQKSKVEKIEFKEEGSPKEKLKKIEQRTSQLEKRAGEIEKESRKAFREKIKLMTVYDYFYHLLQEKKVSAETRSTPYTFLIGGWIKKVDLAKLKKGLKDLSPLEIVVREPAKKEEEKIPVALSNRGIFKPFELVIDLYGLPRYFEIDPTPFLAPFFALFLAICLTDGGYGIILSILAWLALRKLKAGETAKKLFSMLFITGFVTFGIGIITGGIFGIEFSRLPPFLAPLKQLALLNPVKQPMIFLLICLALGIVHILVGIGLELWDALRKKDIASALLVHASWILLILGGILILSPTVIGTFLGAGQSGASETGLAGSNTPISLSPGNIKNIWSALPGYSKLGLIMSLWGVGTLFLFVGRKSKSLFMRFAKGGYELYGIVQVFADVLSYSRLLALGLATSVIAMVVNTIAATMGKTPFIGPVLMVIILIGGHLGNLVLNCLSGFIHTARLQFVEFFGKFYEGGGESFKPFRREGKYTAIEGEKIARI</sequence>
<feature type="transmembrane region" description="Helical" evidence="8">
    <location>
        <begin position="483"/>
        <end position="505"/>
    </location>
</feature>
<dbReference type="GO" id="GO:0007035">
    <property type="term" value="P:vacuolar acidification"/>
    <property type="evidence" value="ECO:0007669"/>
    <property type="project" value="TreeGrafter"/>
</dbReference>
<comment type="subcellular location">
    <subcellularLocation>
        <location evidence="1">Membrane</location>
        <topology evidence="1">Multi-pass membrane protein</topology>
    </subcellularLocation>
</comment>
<gene>
    <name evidence="9" type="ORF">E3J84_00195</name>
</gene>